<dbReference type="PROSITE" id="PS51462">
    <property type="entry name" value="NUDIX"/>
    <property type="match status" value="1"/>
</dbReference>
<organism evidence="2 3">
    <name type="scientific">Littorina saxatilis</name>
    <dbReference type="NCBI Taxonomy" id="31220"/>
    <lineage>
        <taxon>Eukaryota</taxon>
        <taxon>Metazoa</taxon>
        <taxon>Spiralia</taxon>
        <taxon>Lophotrochozoa</taxon>
        <taxon>Mollusca</taxon>
        <taxon>Gastropoda</taxon>
        <taxon>Caenogastropoda</taxon>
        <taxon>Littorinimorpha</taxon>
        <taxon>Littorinoidea</taxon>
        <taxon>Littorinidae</taxon>
        <taxon>Littorina</taxon>
    </lineage>
</organism>
<dbReference type="PANTHER" id="PTHR13622:SF8">
    <property type="entry name" value="THIAMIN PYROPHOSPHOKINASE 1"/>
    <property type="match status" value="1"/>
</dbReference>
<dbReference type="FunFam" id="3.90.79.10:FF:000019">
    <property type="entry name" value="Thiamin pyrophosphokinase, putative"/>
    <property type="match status" value="1"/>
</dbReference>
<feature type="domain" description="Nudix hydrolase" evidence="1">
    <location>
        <begin position="15"/>
        <end position="156"/>
    </location>
</feature>
<dbReference type="CDD" id="cd03676">
    <property type="entry name" value="NUDIX_Tnr3_like"/>
    <property type="match status" value="1"/>
</dbReference>
<sequence length="192" mass="21533">MLVERAAAPLFGIVTYGTHINGYTYNDSGELLMWIAVREKTKATYPGMYDNLCAGGLAAELEVLECAWKECQEEASIDDELLEDLKSVGTVSYCLEDERGVMPECEFIFDLELPQDFKPVCSDGEVDSFQLLPLSKVKELIIQDNFKPNCALIVLDFLIRHGFITADSDPEYCFMVEQIHTPLHSLFSSPTS</sequence>
<gene>
    <name evidence="2" type="ORF">V1264_020378</name>
</gene>
<name>A0AAN9B9X8_9CAEN</name>
<accession>A0AAN9B9X8</accession>
<dbReference type="Gene3D" id="3.90.79.10">
    <property type="entry name" value="Nucleoside Triphosphate Pyrophosphohydrolase"/>
    <property type="match status" value="1"/>
</dbReference>
<evidence type="ECO:0000313" key="2">
    <source>
        <dbReference type="EMBL" id="KAK7102105.1"/>
    </source>
</evidence>
<dbReference type="GO" id="GO:0044715">
    <property type="term" value="F:8-oxo-dGDP phosphatase activity"/>
    <property type="evidence" value="ECO:0007669"/>
    <property type="project" value="TreeGrafter"/>
</dbReference>
<proteinExistence type="predicted"/>
<protein>
    <recommendedName>
        <fullName evidence="1">Nudix hydrolase domain-containing protein</fullName>
    </recommendedName>
</protein>
<dbReference type="Proteomes" id="UP001374579">
    <property type="component" value="Unassembled WGS sequence"/>
</dbReference>
<dbReference type="EMBL" id="JBAMIC010000010">
    <property type="protein sequence ID" value="KAK7102105.1"/>
    <property type="molecule type" value="Genomic_DNA"/>
</dbReference>
<evidence type="ECO:0000259" key="1">
    <source>
        <dbReference type="PROSITE" id="PS51462"/>
    </source>
</evidence>
<evidence type="ECO:0000313" key="3">
    <source>
        <dbReference type="Proteomes" id="UP001374579"/>
    </source>
</evidence>
<dbReference type="Pfam" id="PF00293">
    <property type="entry name" value="NUDIX"/>
    <property type="match status" value="1"/>
</dbReference>
<dbReference type="PANTHER" id="PTHR13622">
    <property type="entry name" value="THIAMIN PYROPHOSPHOKINASE"/>
    <property type="match status" value="1"/>
</dbReference>
<dbReference type="InterPro" id="IPR015797">
    <property type="entry name" value="NUDIX_hydrolase-like_dom_sf"/>
</dbReference>
<dbReference type="InterPro" id="IPR000086">
    <property type="entry name" value="NUDIX_hydrolase_dom"/>
</dbReference>
<keyword evidence="3" id="KW-1185">Reference proteome</keyword>
<dbReference type="AlphaFoldDB" id="A0AAN9B9X8"/>
<comment type="caution">
    <text evidence="2">The sequence shown here is derived from an EMBL/GenBank/DDBJ whole genome shotgun (WGS) entry which is preliminary data.</text>
</comment>
<dbReference type="SUPFAM" id="SSF55811">
    <property type="entry name" value="Nudix"/>
    <property type="match status" value="1"/>
</dbReference>
<reference evidence="2 3" key="1">
    <citation type="submission" date="2024-02" db="EMBL/GenBank/DDBJ databases">
        <title>Chromosome-scale genome assembly of the rough periwinkle Littorina saxatilis.</title>
        <authorList>
            <person name="De Jode A."/>
            <person name="Faria R."/>
            <person name="Formenti G."/>
            <person name="Sims Y."/>
            <person name="Smith T.P."/>
            <person name="Tracey A."/>
            <person name="Wood J.M.D."/>
            <person name="Zagrodzka Z.B."/>
            <person name="Johannesson K."/>
            <person name="Butlin R.K."/>
            <person name="Leder E.H."/>
        </authorList>
    </citation>
    <scope>NUCLEOTIDE SEQUENCE [LARGE SCALE GENOMIC DNA]</scope>
    <source>
        <strain evidence="2">Snail1</strain>
        <tissue evidence="2">Muscle</tissue>
    </source>
</reference>